<protein>
    <submittedName>
        <fullName evidence="9">Copia protein</fullName>
    </submittedName>
</protein>
<dbReference type="OrthoDB" id="412781at2759"/>
<feature type="region of interest" description="Disordered" evidence="6">
    <location>
        <begin position="803"/>
        <end position="840"/>
    </location>
</feature>
<evidence type="ECO:0000256" key="1">
    <source>
        <dbReference type="ARBA" id="ARBA00022723"/>
    </source>
</evidence>
<dbReference type="GO" id="GO:0016779">
    <property type="term" value="F:nucleotidyltransferase activity"/>
    <property type="evidence" value="ECO:0007669"/>
    <property type="project" value="TreeGrafter"/>
</dbReference>
<dbReference type="InterPro" id="IPR036397">
    <property type="entry name" value="RNaseH_sf"/>
</dbReference>
<dbReference type="PROSITE" id="PS50994">
    <property type="entry name" value="INTEGRASE"/>
    <property type="match status" value="1"/>
</dbReference>
<feature type="region of interest" description="Disordered" evidence="6">
    <location>
        <begin position="2347"/>
        <end position="2379"/>
    </location>
</feature>
<dbReference type="EMBL" id="LSRX01001488">
    <property type="protein sequence ID" value="OLP79402.1"/>
    <property type="molecule type" value="Genomic_DNA"/>
</dbReference>
<dbReference type="GO" id="GO:0015074">
    <property type="term" value="P:DNA integration"/>
    <property type="evidence" value="ECO:0007669"/>
    <property type="project" value="InterPro"/>
</dbReference>
<dbReference type="PROSITE" id="PS51999">
    <property type="entry name" value="ZF_GRF"/>
    <property type="match status" value="1"/>
</dbReference>
<feature type="region of interest" description="Disordered" evidence="6">
    <location>
        <begin position="2400"/>
        <end position="2466"/>
    </location>
</feature>
<feature type="compositionally biased region" description="Acidic residues" evidence="6">
    <location>
        <begin position="2211"/>
        <end position="2228"/>
    </location>
</feature>
<dbReference type="InterPro" id="IPR013103">
    <property type="entry name" value="RVT_2"/>
</dbReference>
<evidence type="ECO:0000259" key="8">
    <source>
        <dbReference type="PROSITE" id="PS51999"/>
    </source>
</evidence>
<dbReference type="Pfam" id="PF22600">
    <property type="entry name" value="MTPAP-like_central"/>
    <property type="match status" value="1"/>
</dbReference>
<dbReference type="SUPFAM" id="SSF53098">
    <property type="entry name" value="Ribonuclease H-like"/>
    <property type="match status" value="1"/>
</dbReference>
<feature type="domain" description="GRF-type" evidence="8">
    <location>
        <begin position="2923"/>
        <end position="2962"/>
    </location>
</feature>
<name>A0A1Q9C8Y2_SYMMI</name>
<dbReference type="GO" id="GO:0031123">
    <property type="term" value="P:RNA 3'-end processing"/>
    <property type="evidence" value="ECO:0007669"/>
    <property type="project" value="TreeGrafter"/>
</dbReference>
<keyword evidence="5" id="KW-0175">Coiled coil</keyword>
<dbReference type="InterPro" id="IPR010666">
    <property type="entry name" value="Znf_GRF"/>
</dbReference>
<dbReference type="GO" id="GO:0003676">
    <property type="term" value="F:nucleic acid binding"/>
    <property type="evidence" value="ECO:0007669"/>
    <property type="project" value="InterPro"/>
</dbReference>
<feature type="compositionally biased region" description="Basic and acidic residues" evidence="6">
    <location>
        <begin position="2427"/>
        <end position="2441"/>
    </location>
</feature>
<feature type="region of interest" description="Disordered" evidence="6">
    <location>
        <begin position="2198"/>
        <end position="2246"/>
    </location>
</feature>
<evidence type="ECO:0000259" key="7">
    <source>
        <dbReference type="PROSITE" id="PS50994"/>
    </source>
</evidence>
<gene>
    <name evidence="9" type="primary">GIP</name>
    <name evidence="9" type="ORF">AK812_SmicGene40310</name>
</gene>
<feature type="compositionally biased region" description="Basic and acidic residues" evidence="6">
    <location>
        <begin position="2201"/>
        <end position="2210"/>
    </location>
</feature>
<evidence type="ECO:0000256" key="6">
    <source>
        <dbReference type="SAM" id="MobiDB-lite"/>
    </source>
</evidence>
<dbReference type="InterPro" id="IPR054708">
    <property type="entry name" value="MTPAP-like_central"/>
</dbReference>
<dbReference type="Pfam" id="PF12862">
    <property type="entry name" value="ANAPC5"/>
    <property type="match status" value="1"/>
</dbReference>
<keyword evidence="3" id="KW-0862">Zinc</keyword>
<dbReference type="GO" id="GO:0008270">
    <property type="term" value="F:zinc ion binding"/>
    <property type="evidence" value="ECO:0007669"/>
    <property type="project" value="UniProtKB-KW"/>
</dbReference>
<feature type="domain" description="Integrase catalytic" evidence="7">
    <location>
        <begin position="3148"/>
        <end position="3236"/>
    </location>
</feature>
<comment type="caution">
    <text evidence="9">The sequence shown here is derived from an EMBL/GenBank/DDBJ whole genome shotgun (WGS) entry which is preliminary data.</text>
</comment>
<dbReference type="InterPro" id="IPR012337">
    <property type="entry name" value="RNaseH-like_sf"/>
</dbReference>
<feature type="compositionally biased region" description="Low complexity" evidence="6">
    <location>
        <begin position="2442"/>
        <end position="2457"/>
    </location>
</feature>
<reference evidence="9 10" key="1">
    <citation type="submission" date="2016-02" db="EMBL/GenBank/DDBJ databases">
        <title>Genome analysis of coral dinoflagellate symbionts highlights evolutionary adaptations to a symbiotic lifestyle.</title>
        <authorList>
            <person name="Aranda M."/>
            <person name="Li Y."/>
            <person name="Liew Y.J."/>
            <person name="Baumgarten S."/>
            <person name="Simakov O."/>
            <person name="Wilson M."/>
            <person name="Piel J."/>
            <person name="Ashoor H."/>
            <person name="Bougouffa S."/>
            <person name="Bajic V.B."/>
            <person name="Ryu T."/>
            <person name="Ravasi T."/>
            <person name="Bayer T."/>
            <person name="Micklem G."/>
            <person name="Kim H."/>
            <person name="Bhak J."/>
            <person name="Lajeunesse T.C."/>
            <person name="Voolstra C.R."/>
        </authorList>
    </citation>
    <scope>NUCLEOTIDE SEQUENCE [LARGE SCALE GENOMIC DNA]</scope>
    <source>
        <strain evidence="9 10">CCMP2467</strain>
    </source>
</reference>
<proteinExistence type="predicted"/>
<dbReference type="Proteomes" id="UP000186817">
    <property type="component" value="Unassembled WGS sequence"/>
</dbReference>
<feature type="region of interest" description="Disordered" evidence="6">
    <location>
        <begin position="27"/>
        <end position="60"/>
    </location>
</feature>
<keyword evidence="10" id="KW-1185">Reference proteome</keyword>
<keyword evidence="1" id="KW-0479">Metal-binding</keyword>
<dbReference type="Pfam" id="PF07727">
    <property type="entry name" value="RVT_2"/>
    <property type="match status" value="1"/>
</dbReference>
<feature type="coiled-coil region" evidence="5">
    <location>
        <begin position="1155"/>
        <end position="1182"/>
    </location>
</feature>
<dbReference type="CDD" id="cd09272">
    <property type="entry name" value="RNase_HI_RT_Ty1"/>
    <property type="match status" value="1"/>
</dbReference>
<feature type="compositionally biased region" description="Basic residues" evidence="6">
    <location>
        <begin position="2610"/>
        <end position="2621"/>
    </location>
</feature>
<evidence type="ECO:0000256" key="3">
    <source>
        <dbReference type="ARBA" id="ARBA00022833"/>
    </source>
</evidence>
<evidence type="ECO:0000256" key="5">
    <source>
        <dbReference type="SAM" id="Coils"/>
    </source>
</evidence>
<sequence>MSGGWKETQAVEAGTVELEVSWNLKHTPDQQRAQSQHALRACQPDTEAQVEEEEGVREDSFREQPVLWELWVPDPQTGEQLCVLRSDDSDVSEARALYKSEPVYTPNVELLLDGLQEPLQVVHTVDPRDAEQCIEKWMPAIHKEIGVIEKAVRRLPPAEVRSGGWLRRKDVKVVPSKFVFTVKPPDPAEGEASLASRKGQAYHKRKARLVACGNHAPGTGSEVYASGAAAETLRCFVVISSKRRWCIGSLDVTSAFLLTPIPQGKGFPVFALTPPRLLVRLGLAEEGELWILTHAVYGLRESPKLWSDFRDCQLRALRCVVDGVELQLQQGRLDPNWWRVVRTSDGVVVGGLLTYVDDFLLAGSKEVIAALATAIQGIWKTTPLALATAEHPLRFLGVEILVQGSGFVLSQQAYAEELLRVNDVKPTALGKVPCPRDLVSFDTLLTDESPTEESVRTAQRLTGEILWLSQRTRPDLAFTACVLASLSTKAPQRAIRIAEKALAYVQRTKALALTADADDTGLIAYSDASYAPEGNRSHTGWVVFFHGSPVCWRSARQAFVTLSTAEAELVAGLDAVVALQSAEAMLSEFGVSSFDKTLRVDSQSALAIAIGQGSWRTRHLRVRANYLREQYESGEIIPVYCPGVEQAADLLTKALPSARILELAAIWGLLEHGTSRPAEAEAYSEARTVGSGAVAQQDLHLSTLAVVLALFQVVGASSQSTDEDEDLSLPVSLDADLMLAVSIICIGVCFIAVWEFLKWCFQSVLVRREAGTTASSLSPRKARKLQRLRDQTAQAIQAEISAREEAASSQSATAASKRRPSQTTRAEREQAGGAPTRFFATPEGTKLHRTKTCPTLANSHRFVEYQVCQQCHRQGDAEGARKVLPKSLAALEKRKTGSPDRGRSIFEGNEEEFENLTDLELSTIGWGHAAQLTGALTMVAGWLGLDAMRPRLSAYEVGVTFLLLRFAEDQGEPMVVLEVLIDEVRQASPDNLKTLSDLQRELCASKERMEVWQMLIASLYTLTSPDALFELFRNLESMICRELVSASVMHSSGAFGQLARRFVLAFKQSSFEEIIKLYDAVESFRREGISAFGQLSFKADSPETGSAASSQQTVSEYMSSVRSKFADSAAFLLRCFHDQRSSVDGQQIQHAVLGLANLSLEMRNLDDALQALEDSIRAAQESSDANCLCAGMYLLSNLLLSNKPSMAAALLRRCLHRSEALGLPLLESLSSLALARILALQPSLSTRPTEAEAPLGPGGESMSPALLQGAGASLGSLPSRAWAFLGKSGARGSGFGVLAALSTPGREVLAHVSLASLLSTQAGTLELLRPKVLLCQAGVSQRFGLSSSASSCQMVLDIYKDRLGADDRALAFCQLADEDKQTDAMQVLSRPDLSSSRLWVHAIGRKMGERFLQKGLTEAFPALLFQTASAHANMASEANADKLRFQKFSNQCRLHSGNLLATNQSAREAWEGDGKASSLELCESLLTLTQVNEETNPVQAVASCVRCMSLAEAARLRLFHGEALLRLAKLKLELGDILGALQLTEESTSHVLEDAKCRVAELEAESLLELSSRLPADSRQRPSVFEAVLERLSLALACDSECQSRQRRCHYLMARTCHELGRPAQRDGHARELRRLTESQNMISSGASAVQVQPVLTMRPIQRPQQARSEHAFVNSLLEALSENAKVQIDGVAPDGNHSRGPIWENPWDDRDQMRLKLHELGTTLKRYGSYGLASLICELSLVVWQLRAWFTIGAGLLVVEVLKRISEMHSRLPSAEGQDPGLAALRVIEGFILFCAARHKRIRKDATAALERILLKKRLPPCTSVRIEAALVSVGWQKGAVSGLQKPHLLDNAGEDWLNELAMALKPNAEAEAKMTRTREMLQAVVQSLFPGAQCDYFGSAVNGFETRLSDIDAVIVFSKEDMERLSQRNGPSPASSPALKASAPPFKGMALARRLQKESAAVAVRMMGEALVANKEWGLEVKEMVTEARVPVLKCASKEGVAIDITFNNLLPLYNSKLLKAYASLDDRVARLGRLVKFWAKSRMVNDALEGTLSSYSHCLLLIHFLQSVAVLPNLQDTSGIPDAAERAKFGDIDLFDGVHDVWFLDPGRLPQSSERWKNWASKSPVGATLRGLLANFFWYLAYEVPAHSDVLSIRLPSRIHKEVYFRDMLQRKKALGQDPVEPVLEPLDTVEEHDCELEEKVPEHEDHEGPEDREEQEVQEEVDAEDLGKDLNTKALPETLEPEVPADLSQKYKLPAEQHELQQAMSTRQTLCIDDPMELGRSLGASFQGFERLCYEWRRAYHLLSEGPGDDIQRLRELFCDKPAPPRSIYTLEKQRAFPTLVERADRDRADRADRDRRGDRWTGTTGTGGSGRSWYSGAYGKGPTGAEFVQSTAYPGWRGQKGPRHGEDAGQARAGKDTGWSTREGDGKGAKEGKDGKSMAMPMSKGMKSMMKGQAEGKGTGEMTQQLFQSREPPPYFDGEDPAKNFKPWLRELELWAFDTEIPKAKHGTRILRRLGGAAKAAANELETSEILGEKGKDNIVAKLKDGELEEESDYAENCVYLEQADLQDIYEESEVKQALATYQQVRRALQDQKNAREYFPLEKPKAKRKGQGKKGAYHNGARVHVSMLKLRTKCAKCGQVGHWAAERPNPADGYRKTGASSTGSAASSQAGSGSSSAKIGFYQTSSDDGVIGQLALERLEKDLRSVINLDEEWLEMRLIGAMVPMTPLPSGHYTIEVEERVSSVVSHGSRVPLVPLGGLRSAPALPMNLLFELRSEASSSPAKPGCGSGHNSKRALSNWRVVFDKLIDLIALSTTQARMADWFNASLSPAWLPSAVAPAAWEPVTPREAHGGQDGRLQAVDFLGPDESVAAKEGQDATHGEGRGVRWDANGMEEFIAEMVRTQVAEAKGPAPAGITRCDCGVAAVRLVTKECGPTQCRYFWKCAGRVCQFFDWDQDEVGKVEGEKRKEMMDQARYIEELQEPGPVPARMQAQRAQFEMALGQLQQHAAGNVAMGNPTLGTEAGPEWCQKAIGGKIQQPMGRAAVGGILPPASWNFGDANAEALGHAFPQEVVDEIDGGAEEMEPEEGTADAPDLALAGELTPHQKAMVKRMHDNMGHPDKLTFLRPASPDLYLGPVVLQPLLGVYRPGVIVGVDVLFLSDVDPRQLKPVLNIVDWGSGYQALEPMREKTASEAFRKFWKAWGRHFGSPEVMVTDAGTEFGKEFCELAAGRGCLMSDDFLDAELVKEGAVGEMRRVLEMRRVAAEAFIKVKSQEACARASRARTRTAENLKQSGKPQWMGSEQVLAEEGGAGRAKREIHSKTSLASLFPKKKVSTSFLEFEDGTQTTERTEFRVNDVANPEVLQAFIVGSDEVKTIPAEDAERWRDADAAEWEKVEATGAIRELSLEESAKVLQELTAAKLDRSFRPGFAPQGGEAVCSAARRQTSWVGPSAAARAKGPAHFNRSLKKALQQLGYEQSVLDPTLFLLRRAGRVVGMVVVEVGGLGGAPRQRFTFGKFKYLQDEVDGVGFNGRRMRQDSSYGFSYDLQKFIEERLEPIDIQGKLGEQLAQLAGVRDLRDINKTVAKAKATADLSVKIAGIEEARLGFGVVSAVIPGKQEEPRNLAVVTVALLIADQPAQDMEAPSLRRAACANGGGYLGISGSDLDSYAEELQEKEQLLRQIANAQVGPLRPPPPGPASTFDRCALPSVSEPQHGFFQ</sequence>
<dbReference type="SUPFAM" id="SSF81301">
    <property type="entry name" value="Nucleotidyltransferase"/>
    <property type="match status" value="1"/>
</dbReference>
<dbReference type="SUPFAM" id="SSF81631">
    <property type="entry name" value="PAP/OAS1 substrate-binding domain"/>
    <property type="match status" value="1"/>
</dbReference>
<dbReference type="PANTHER" id="PTHR12271:SF40">
    <property type="entry name" value="POLY(A) RNA POLYMERASE GLD2"/>
    <property type="match status" value="1"/>
</dbReference>
<evidence type="ECO:0000256" key="2">
    <source>
        <dbReference type="ARBA" id="ARBA00022771"/>
    </source>
</evidence>
<dbReference type="Gene3D" id="3.30.420.10">
    <property type="entry name" value="Ribonuclease H-like superfamily/Ribonuclease H"/>
    <property type="match status" value="1"/>
</dbReference>
<accession>A0A1Q9C8Y2</accession>
<evidence type="ECO:0000256" key="4">
    <source>
        <dbReference type="PROSITE-ProRule" id="PRU01343"/>
    </source>
</evidence>
<evidence type="ECO:0000313" key="9">
    <source>
        <dbReference type="EMBL" id="OLP79402.1"/>
    </source>
</evidence>
<dbReference type="PANTHER" id="PTHR12271">
    <property type="entry name" value="POLY A POLYMERASE CID PAP -RELATED"/>
    <property type="match status" value="1"/>
</dbReference>
<organism evidence="9 10">
    <name type="scientific">Symbiodinium microadriaticum</name>
    <name type="common">Dinoflagellate</name>
    <name type="synonym">Zooxanthella microadriatica</name>
    <dbReference type="NCBI Taxonomy" id="2951"/>
    <lineage>
        <taxon>Eukaryota</taxon>
        <taxon>Sar</taxon>
        <taxon>Alveolata</taxon>
        <taxon>Dinophyceae</taxon>
        <taxon>Suessiales</taxon>
        <taxon>Symbiodiniaceae</taxon>
        <taxon>Symbiodinium</taxon>
    </lineage>
</organism>
<dbReference type="InterPro" id="IPR026000">
    <property type="entry name" value="Apc5_dom"/>
</dbReference>
<feature type="compositionally biased region" description="Low complexity" evidence="6">
    <location>
        <begin position="2663"/>
        <end position="2681"/>
    </location>
</feature>
<dbReference type="InterPro" id="IPR001584">
    <property type="entry name" value="Integrase_cat-core"/>
</dbReference>
<feature type="region of interest" description="Disordered" evidence="6">
    <location>
        <begin position="2650"/>
        <end position="2681"/>
    </location>
</feature>
<dbReference type="Gene3D" id="3.30.460.10">
    <property type="entry name" value="Beta Polymerase, domain 2"/>
    <property type="match status" value="1"/>
</dbReference>
<feature type="compositionally biased region" description="Basic and acidic residues" evidence="6">
    <location>
        <begin position="2347"/>
        <end position="2364"/>
    </location>
</feature>
<feature type="compositionally biased region" description="Basic and acidic residues" evidence="6">
    <location>
        <begin position="2408"/>
        <end position="2420"/>
    </location>
</feature>
<keyword evidence="2 4" id="KW-0863">Zinc-finger</keyword>
<dbReference type="InterPro" id="IPR043519">
    <property type="entry name" value="NT_sf"/>
</dbReference>
<evidence type="ECO:0000313" key="10">
    <source>
        <dbReference type="Proteomes" id="UP000186817"/>
    </source>
</evidence>
<dbReference type="Gene3D" id="1.10.1410.10">
    <property type="match status" value="1"/>
</dbReference>
<dbReference type="CDD" id="cd05402">
    <property type="entry name" value="NT_PAP_TUTase"/>
    <property type="match status" value="1"/>
</dbReference>
<feature type="region of interest" description="Disordered" evidence="6">
    <location>
        <begin position="2601"/>
        <end position="2621"/>
    </location>
</feature>